<dbReference type="Proteomes" id="UP000663814">
    <property type="component" value="Unassembled WGS sequence"/>
</dbReference>
<reference evidence="2 3" key="2">
    <citation type="submission" date="2021-08" db="EMBL/GenBank/DDBJ databases">
        <title>Rheinheimera aquimaris sp. nov., isolated from seawater of the East Sea in Korea.</title>
        <authorList>
            <person name="Kim K.H."/>
            <person name="Wenting R."/>
            <person name="Kim K.R."/>
            <person name="Jeon C.O."/>
        </authorList>
    </citation>
    <scope>NUCLEOTIDE SEQUENCE [LARGE SCALE GENOMIC DNA]</scope>
    <source>
        <strain evidence="2 3">MA-13</strain>
    </source>
</reference>
<reference evidence="2 3" key="1">
    <citation type="submission" date="2020-12" db="EMBL/GenBank/DDBJ databases">
        <authorList>
            <person name="Ruan W."/>
            <person name="Khan S.A."/>
            <person name="Jeon C.O."/>
        </authorList>
    </citation>
    <scope>NUCLEOTIDE SEQUENCE [LARGE SCALE GENOMIC DNA]</scope>
    <source>
        <strain evidence="2 3">MA-13</strain>
    </source>
</reference>
<sequence length="422" mass="47605">MSNLNLIANSLGDLQSFLQSVVDAANFSLFPVQLSEQDDWRLENGALSHRTNGFFHVCGIQHQVTKKTNLVLYQPQSALTGLAFMVKDGQIYVLLQARVEPGNPNVAQFGPTVQSTPANYLRLHGGKSSACVDWFTHFKVGITPLGTSMQLDLGCRYFQKSKFHNYVLLDEPVFADDSMIWASVPAVFSALTLSHFLNADLRSLLAVFDWSVFYTQDARTPKGDELVLFNEQFIHGQYTDWWHWRLAPLETVEGIELNDNGIFTNDNSSIDVHMYRTLSSTREVTSWVQPLVRAKSKGLVRLHLRQDKDDLLCLITIAEEFGISGGRTILPTTVIYPGESATLPELPPEAISHITFEQSDEGGRFIHHDSHYQLVYVSNTSKAENQFWLSITTLRQLMLSSNQVSFQLRCIFSVLLADLYHL</sequence>
<name>A0ABS7X6X9_9GAMM</name>
<dbReference type="InterPro" id="IPR038153">
    <property type="entry name" value="EvaA-like_sf"/>
</dbReference>
<dbReference type="Pfam" id="PF03559">
    <property type="entry name" value="Hexose_dehydrat"/>
    <property type="match status" value="2"/>
</dbReference>
<accession>A0ABS7X6X9</accession>
<dbReference type="InterPro" id="IPR005212">
    <property type="entry name" value="EvaA-like"/>
</dbReference>
<dbReference type="Gene3D" id="3.90.79.40">
    <property type="entry name" value="EvaA sugar 2,3-dehydratase subunit"/>
    <property type="match status" value="2"/>
</dbReference>
<dbReference type="RefSeq" id="WP_205310110.1">
    <property type="nucleotide sequence ID" value="NZ_JAERPS020000001.1"/>
</dbReference>
<proteinExistence type="predicted"/>
<feature type="domain" description="dTDP-4-dehydro-6-deoxy-alpha-D-glucopyranose 2,3-dehydratase" evidence="1">
    <location>
        <begin position="13"/>
        <end position="207"/>
    </location>
</feature>
<evidence type="ECO:0000313" key="3">
    <source>
        <dbReference type="Proteomes" id="UP000663814"/>
    </source>
</evidence>
<evidence type="ECO:0000259" key="1">
    <source>
        <dbReference type="Pfam" id="PF03559"/>
    </source>
</evidence>
<protein>
    <submittedName>
        <fullName evidence="2">NDP-hexose 2,3-dehydratase family protein</fullName>
    </submittedName>
</protein>
<comment type="caution">
    <text evidence="2">The sequence shown here is derived from an EMBL/GenBank/DDBJ whole genome shotgun (WGS) entry which is preliminary data.</text>
</comment>
<organism evidence="2 3">
    <name type="scientific">Rheinheimera maricola</name>
    <dbReference type="NCBI Taxonomy" id="2793282"/>
    <lineage>
        <taxon>Bacteria</taxon>
        <taxon>Pseudomonadati</taxon>
        <taxon>Pseudomonadota</taxon>
        <taxon>Gammaproteobacteria</taxon>
        <taxon>Chromatiales</taxon>
        <taxon>Chromatiaceae</taxon>
        <taxon>Rheinheimera</taxon>
    </lineage>
</organism>
<feature type="domain" description="dTDP-4-dehydro-6-deoxy-alpha-D-glucopyranose 2,3-dehydratase" evidence="1">
    <location>
        <begin position="242"/>
        <end position="415"/>
    </location>
</feature>
<gene>
    <name evidence="2" type="ORF">I4W93_001960</name>
</gene>
<dbReference type="EMBL" id="JAERPS020000001">
    <property type="protein sequence ID" value="MBZ9610352.1"/>
    <property type="molecule type" value="Genomic_DNA"/>
</dbReference>
<evidence type="ECO:0000313" key="2">
    <source>
        <dbReference type="EMBL" id="MBZ9610352.1"/>
    </source>
</evidence>
<keyword evidence="3" id="KW-1185">Reference proteome</keyword>